<dbReference type="SUPFAM" id="SSF54001">
    <property type="entry name" value="Cysteine proteinases"/>
    <property type="match status" value="1"/>
</dbReference>
<dbReference type="PROSITE" id="PS00973">
    <property type="entry name" value="USP_2"/>
    <property type="match status" value="1"/>
</dbReference>
<name>A0A6C0IM70_9ZZZZ</name>
<organism evidence="2">
    <name type="scientific">viral metagenome</name>
    <dbReference type="NCBI Taxonomy" id="1070528"/>
    <lineage>
        <taxon>unclassified sequences</taxon>
        <taxon>metagenomes</taxon>
        <taxon>organismal metagenomes</taxon>
    </lineage>
</organism>
<dbReference type="InterPro" id="IPR050185">
    <property type="entry name" value="Ub_carboxyl-term_hydrolase"/>
</dbReference>
<dbReference type="GO" id="GO:0016579">
    <property type="term" value="P:protein deubiquitination"/>
    <property type="evidence" value="ECO:0007669"/>
    <property type="project" value="InterPro"/>
</dbReference>
<evidence type="ECO:0000259" key="1">
    <source>
        <dbReference type="PROSITE" id="PS50235"/>
    </source>
</evidence>
<reference evidence="2" key="1">
    <citation type="journal article" date="2020" name="Nature">
        <title>Giant virus diversity and host interactions through global metagenomics.</title>
        <authorList>
            <person name="Schulz F."/>
            <person name="Roux S."/>
            <person name="Paez-Espino D."/>
            <person name="Jungbluth S."/>
            <person name="Walsh D.A."/>
            <person name="Denef V.J."/>
            <person name="McMahon K.D."/>
            <person name="Konstantinidis K.T."/>
            <person name="Eloe-Fadrosh E.A."/>
            <person name="Kyrpides N.C."/>
            <person name="Woyke T."/>
        </authorList>
    </citation>
    <scope>NUCLEOTIDE SEQUENCE</scope>
    <source>
        <strain evidence="2">GVMAG-M-3300024258-14</strain>
    </source>
</reference>
<dbReference type="AlphaFoldDB" id="A0A6C0IM70"/>
<protein>
    <recommendedName>
        <fullName evidence="1">USP domain-containing protein</fullName>
    </recommendedName>
</protein>
<dbReference type="EMBL" id="MN740214">
    <property type="protein sequence ID" value="QHT94082.1"/>
    <property type="molecule type" value="Genomic_DNA"/>
</dbReference>
<dbReference type="InterPro" id="IPR018200">
    <property type="entry name" value="USP_CS"/>
</dbReference>
<dbReference type="InterPro" id="IPR001394">
    <property type="entry name" value="Peptidase_C19_UCH"/>
</dbReference>
<dbReference type="InterPro" id="IPR028889">
    <property type="entry name" value="USP"/>
</dbReference>
<dbReference type="PROSITE" id="PS50235">
    <property type="entry name" value="USP_3"/>
    <property type="match status" value="1"/>
</dbReference>
<sequence>MATLTNLGNTCYINTCIQILSYTEELNNLLKDEKTIQKIKEKNIDGLLLSEWNSLRELMQSTDGIISPMRFLKIIQHVAKKKNAELFAGYMQNDINEFFFFLIESFHNALSRNTKTSISGTVENKTDKLALEVYKSIQNNYKNGYSEIYDIFNGMSVSIISDFTTNKQLNYKCETYSTLELPIPTHKMPTLEDCFDLYTEEEEIVGENAWFDEKQNKKIDIKKKILFWSFPKVLVITLKRFTSVDTKNQKKIHFPIDNLDLTKYVVGYNKNIYKYKLYGICNHHGRVPFGGHYTSLVKRDNHPDWFEYNDETLITHKNDSKIVTQKAYCLFYKRV</sequence>
<dbReference type="Gene3D" id="3.90.70.10">
    <property type="entry name" value="Cysteine proteinases"/>
    <property type="match status" value="1"/>
</dbReference>
<dbReference type="GO" id="GO:0004843">
    <property type="term" value="F:cysteine-type deubiquitinase activity"/>
    <property type="evidence" value="ECO:0007669"/>
    <property type="project" value="InterPro"/>
</dbReference>
<dbReference type="Pfam" id="PF00443">
    <property type="entry name" value="UCH"/>
    <property type="match status" value="1"/>
</dbReference>
<dbReference type="InterPro" id="IPR038765">
    <property type="entry name" value="Papain-like_cys_pep_sf"/>
</dbReference>
<evidence type="ECO:0000313" key="2">
    <source>
        <dbReference type="EMBL" id="QHT94082.1"/>
    </source>
</evidence>
<proteinExistence type="predicted"/>
<accession>A0A6C0IM70</accession>
<dbReference type="PANTHER" id="PTHR21646">
    <property type="entry name" value="UBIQUITIN CARBOXYL-TERMINAL HYDROLASE"/>
    <property type="match status" value="1"/>
</dbReference>
<feature type="domain" description="USP" evidence="1">
    <location>
        <begin position="2"/>
        <end position="335"/>
    </location>
</feature>